<dbReference type="OrthoDB" id="3594103at2759"/>
<protein>
    <submittedName>
        <fullName evidence="1">Uncharacterized protein</fullName>
    </submittedName>
</protein>
<evidence type="ECO:0000313" key="2">
    <source>
        <dbReference type="Proteomes" id="UP000800096"/>
    </source>
</evidence>
<evidence type="ECO:0000313" key="1">
    <source>
        <dbReference type="EMBL" id="KAF1916406.1"/>
    </source>
</evidence>
<proteinExistence type="predicted"/>
<organism evidence="1 2">
    <name type="scientific">Ampelomyces quisqualis</name>
    <name type="common">Powdery mildew agent</name>
    <dbReference type="NCBI Taxonomy" id="50730"/>
    <lineage>
        <taxon>Eukaryota</taxon>
        <taxon>Fungi</taxon>
        <taxon>Dikarya</taxon>
        <taxon>Ascomycota</taxon>
        <taxon>Pezizomycotina</taxon>
        <taxon>Dothideomycetes</taxon>
        <taxon>Pleosporomycetidae</taxon>
        <taxon>Pleosporales</taxon>
        <taxon>Pleosporineae</taxon>
        <taxon>Phaeosphaeriaceae</taxon>
        <taxon>Ampelomyces</taxon>
    </lineage>
</organism>
<dbReference type="PANTHER" id="PTHR37538:SF4">
    <property type="entry name" value="PITSLRE SERINE_THREONINE-PROTEIN KINASE CDC2L1"/>
    <property type="match status" value="1"/>
</dbReference>
<name>A0A6A5QNW7_AMPQU</name>
<dbReference type="PANTHER" id="PTHR37538">
    <property type="entry name" value="BTB DOMAIN-CONTAINING PROTEIN"/>
    <property type="match status" value="1"/>
</dbReference>
<sequence>MYTAQYQELRTSSGTQKSVLSSYEAGTCVYCAAVRYQVSRLVDLAREKMTTLDEKVGISDVLAMARDHAFPLLLEYETWYPAYLEGAIKSALAKDLEPLKSLDFITQLEGNSRLLKIVW</sequence>
<dbReference type="Proteomes" id="UP000800096">
    <property type="component" value="Unassembled WGS sequence"/>
</dbReference>
<dbReference type="EMBL" id="ML979135">
    <property type="protein sequence ID" value="KAF1916406.1"/>
    <property type="molecule type" value="Genomic_DNA"/>
</dbReference>
<keyword evidence="2" id="KW-1185">Reference proteome</keyword>
<gene>
    <name evidence="1" type="ORF">BDU57DRAFT_497027</name>
</gene>
<accession>A0A6A5QNW7</accession>
<dbReference type="AlphaFoldDB" id="A0A6A5QNW7"/>
<reference evidence="1" key="1">
    <citation type="journal article" date="2020" name="Stud. Mycol.">
        <title>101 Dothideomycetes genomes: a test case for predicting lifestyles and emergence of pathogens.</title>
        <authorList>
            <person name="Haridas S."/>
            <person name="Albert R."/>
            <person name="Binder M."/>
            <person name="Bloem J."/>
            <person name="Labutti K."/>
            <person name="Salamov A."/>
            <person name="Andreopoulos B."/>
            <person name="Baker S."/>
            <person name="Barry K."/>
            <person name="Bills G."/>
            <person name="Bluhm B."/>
            <person name="Cannon C."/>
            <person name="Castanera R."/>
            <person name="Culley D."/>
            <person name="Daum C."/>
            <person name="Ezra D."/>
            <person name="Gonzalez J."/>
            <person name="Henrissat B."/>
            <person name="Kuo A."/>
            <person name="Liang C."/>
            <person name="Lipzen A."/>
            <person name="Lutzoni F."/>
            <person name="Magnuson J."/>
            <person name="Mondo S."/>
            <person name="Nolan M."/>
            <person name="Ohm R."/>
            <person name="Pangilinan J."/>
            <person name="Park H.-J."/>
            <person name="Ramirez L."/>
            <person name="Alfaro M."/>
            <person name="Sun H."/>
            <person name="Tritt A."/>
            <person name="Yoshinaga Y."/>
            <person name="Zwiers L.-H."/>
            <person name="Turgeon B."/>
            <person name="Goodwin S."/>
            <person name="Spatafora J."/>
            <person name="Crous P."/>
            <person name="Grigoriev I."/>
        </authorList>
    </citation>
    <scope>NUCLEOTIDE SEQUENCE</scope>
    <source>
        <strain evidence="1">HMLAC05119</strain>
    </source>
</reference>